<evidence type="ECO:0000256" key="2">
    <source>
        <dbReference type="ARBA" id="ARBA00022670"/>
    </source>
</evidence>
<dbReference type="Gene3D" id="1.20.120.980">
    <property type="entry name" value="Serine carboxypeptidase S28, SKS domain"/>
    <property type="match status" value="1"/>
</dbReference>
<proteinExistence type="inferred from homology"/>
<keyword evidence="7" id="KW-1185">Reference proteome</keyword>
<reference evidence="6 7" key="1">
    <citation type="journal article" date="2021" name="Commun. Biol.">
        <title>The genome of Shorea leprosula (Dipterocarpaceae) highlights the ecological relevance of drought in aseasonal tropical rainforests.</title>
        <authorList>
            <person name="Ng K.K.S."/>
            <person name="Kobayashi M.J."/>
            <person name="Fawcett J.A."/>
            <person name="Hatakeyama M."/>
            <person name="Paape T."/>
            <person name="Ng C.H."/>
            <person name="Ang C.C."/>
            <person name="Tnah L.H."/>
            <person name="Lee C.T."/>
            <person name="Nishiyama T."/>
            <person name="Sese J."/>
            <person name="O'Brien M.J."/>
            <person name="Copetti D."/>
            <person name="Mohd Noor M.I."/>
            <person name="Ong R.C."/>
            <person name="Putra M."/>
            <person name="Sireger I.Z."/>
            <person name="Indrioko S."/>
            <person name="Kosugi Y."/>
            <person name="Izuno A."/>
            <person name="Isagi Y."/>
            <person name="Lee S.L."/>
            <person name="Shimizu K.K."/>
        </authorList>
    </citation>
    <scope>NUCLEOTIDE SEQUENCE [LARGE SCALE GENOMIC DNA]</scope>
    <source>
        <strain evidence="6">214</strain>
    </source>
</reference>
<protein>
    <recommendedName>
        <fullName evidence="8">Lysosomal Pro-X carboxypeptidase</fullName>
    </recommendedName>
</protein>
<dbReference type="InterPro" id="IPR029058">
    <property type="entry name" value="AB_hydrolase_fold"/>
</dbReference>
<evidence type="ECO:0000313" key="7">
    <source>
        <dbReference type="Proteomes" id="UP001054252"/>
    </source>
</evidence>
<organism evidence="6 7">
    <name type="scientific">Rubroshorea leprosula</name>
    <dbReference type="NCBI Taxonomy" id="152421"/>
    <lineage>
        <taxon>Eukaryota</taxon>
        <taxon>Viridiplantae</taxon>
        <taxon>Streptophyta</taxon>
        <taxon>Embryophyta</taxon>
        <taxon>Tracheophyta</taxon>
        <taxon>Spermatophyta</taxon>
        <taxon>Magnoliopsida</taxon>
        <taxon>eudicotyledons</taxon>
        <taxon>Gunneridae</taxon>
        <taxon>Pentapetalae</taxon>
        <taxon>rosids</taxon>
        <taxon>malvids</taxon>
        <taxon>Malvales</taxon>
        <taxon>Dipterocarpaceae</taxon>
        <taxon>Rubroshorea</taxon>
    </lineage>
</organism>
<sequence length="656" mass="74463">MITVSATEFKIPRLGAFRRSYHEPKLTSALVPHDFQTFFYSQRLDHFNYKPESYTTFQQRYVINSKYWGGANSSAPIFAYLGEESDLDIDLPLVGFLTDNASRFKALLVHIEHRFYGKSIPFGYSKEAAMKNANLRGYFTSVQAIADYADILIHIKKTLPAMNSPVIVIGGSYGGMLAAWFRLKYPHIALGALASSAPILYFDDIAPQAGYYSIVTKDFKETSESCYETIKKSWSEIDKVASKPNGLSVLSKKFKTCRKLKRSLDLKDYLDSIYSEVAQYDEPPGYPLSTLCRAIDGAAKVTDILDRIFAGVVAHKPKRTCYDMDEYNHPTDQNLGWRWQVCSEMVMPIGHEKNDSMFPPAPFNLNTFTKACKSLFGVQPQPHWITTYYGGYETSESCYETIRKSWSEIDKVASKPNGLSVLSKKFKTCRKLKRSLDLKDYLDSIYSEVAQYDEPPGYPLSTLCRAIDGAAKVTDILDRIFAGVVAHKPKRTCYDMDEYNHPTDQNLGWRWQVCSEMVMPIGHEKNDSMFPPAPFNLNTFTKACKSLFGVQPQPHWITTYYGGYDLKLILHRFGSNIIFSNGLRDPYSSGGVLENISDSVVAIYTVNGSHCLDILPAKESDPEWLTLQRKNEVETIEGWISKYYFDLVKFQVQTQA</sequence>
<keyword evidence="3" id="KW-0732">Signal</keyword>
<evidence type="ECO:0000313" key="6">
    <source>
        <dbReference type="EMBL" id="GKV16609.1"/>
    </source>
</evidence>
<dbReference type="GO" id="GO:0006508">
    <property type="term" value="P:proteolysis"/>
    <property type="evidence" value="ECO:0007669"/>
    <property type="project" value="UniProtKB-KW"/>
</dbReference>
<keyword evidence="5" id="KW-0325">Glycoprotein</keyword>
<dbReference type="FunFam" id="1.20.120.980:FF:000006">
    <property type="entry name" value="Serine carboxypeptidase S28 family protein"/>
    <property type="match status" value="2"/>
</dbReference>
<dbReference type="GO" id="GO:0070008">
    <property type="term" value="F:serine-type exopeptidase activity"/>
    <property type="evidence" value="ECO:0007669"/>
    <property type="project" value="InterPro"/>
</dbReference>
<gene>
    <name evidence="6" type="ORF">SLEP1_g27229</name>
</gene>
<evidence type="ECO:0008006" key="8">
    <source>
        <dbReference type="Google" id="ProtNLM"/>
    </source>
</evidence>
<dbReference type="PANTHER" id="PTHR11010">
    <property type="entry name" value="PROTEASE S28 PRO-X CARBOXYPEPTIDASE-RELATED"/>
    <property type="match status" value="1"/>
</dbReference>
<dbReference type="Gene3D" id="3.40.50.1820">
    <property type="entry name" value="alpha/beta hydrolase"/>
    <property type="match status" value="2"/>
</dbReference>
<keyword evidence="2" id="KW-0645">Protease</keyword>
<evidence type="ECO:0000256" key="1">
    <source>
        <dbReference type="ARBA" id="ARBA00011079"/>
    </source>
</evidence>
<dbReference type="EMBL" id="BPVZ01000046">
    <property type="protein sequence ID" value="GKV16609.1"/>
    <property type="molecule type" value="Genomic_DNA"/>
</dbReference>
<dbReference type="InterPro" id="IPR008758">
    <property type="entry name" value="Peptidase_S28"/>
</dbReference>
<evidence type="ECO:0000256" key="4">
    <source>
        <dbReference type="ARBA" id="ARBA00022801"/>
    </source>
</evidence>
<dbReference type="GO" id="GO:0008239">
    <property type="term" value="F:dipeptidyl-peptidase activity"/>
    <property type="evidence" value="ECO:0007669"/>
    <property type="project" value="TreeGrafter"/>
</dbReference>
<dbReference type="Pfam" id="PF05577">
    <property type="entry name" value="Peptidase_S28"/>
    <property type="match status" value="2"/>
</dbReference>
<evidence type="ECO:0000256" key="5">
    <source>
        <dbReference type="ARBA" id="ARBA00023180"/>
    </source>
</evidence>
<comment type="similarity">
    <text evidence="1">Belongs to the peptidase S28 family.</text>
</comment>
<name>A0AAV5JPV9_9ROSI</name>
<dbReference type="Proteomes" id="UP001054252">
    <property type="component" value="Unassembled WGS sequence"/>
</dbReference>
<keyword evidence="4" id="KW-0378">Hydrolase</keyword>
<dbReference type="SUPFAM" id="SSF53474">
    <property type="entry name" value="alpha/beta-Hydrolases"/>
    <property type="match status" value="1"/>
</dbReference>
<dbReference type="PANTHER" id="PTHR11010:SF110">
    <property type="entry name" value="PROLYLCARBOXYPEPTIDASE-LIKE PROTEIN-RELATED"/>
    <property type="match status" value="1"/>
</dbReference>
<accession>A0AAV5JPV9</accession>
<dbReference type="AlphaFoldDB" id="A0AAV5JPV9"/>
<comment type="caution">
    <text evidence="6">The sequence shown here is derived from an EMBL/GenBank/DDBJ whole genome shotgun (WGS) entry which is preliminary data.</text>
</comment>
<evidence type="ECO:0000256" key="3">
    <source>
        <dbReference type="ARBA" id="ARBA00022729"/>
    </source>
</evidence>
<dbReference type="InterPro" id="IPR042269">
    <property type="entry name" value="Ser_carbopepase_S28_SKS"/>
</dbReference>